<dbReference type="AlphaFoldDB" id="A0AA88QXT5"/>
<sequence>MSKFPLSSSSFVSKQPLELVFMDVWGPALPSVNGHKFFLIMVDDFTKFSCSLDPFKYSFWWRLISSSSLITTLLSCLRREFDIRHLGPLSYFLGIEISYTSAGLILSQRRYILDLLQKTSMINAKPLPTPIASSPKLSKTSGHPLPDPTHYRQIIGSLQYLTFTRPDLSFAINKLAQFMQHPTDAHWTAVKRILRYLKATISHGLLFQKSPISSLHAFSDADWAGNIDDRRSTGGYAIYLGPNLISWSAKKQPTVARSSTESEYRAVANATIELIWLRSLLHELGVSLPKPPTLWCDNIGATYLSANPIFHARTKHIEVDFHFVRDQVSQNLLRIRFLPTHAQVADIFTKPLSSDRFITLRDKLQVRCRLPLA</sequence>
<dbReference type="InterPro" id="IPR043502">
    <property type="entry name" value="DNA/RNA_pol_sf"/>
</dbReference>
<gene>
    <name evidence="2" type="ORF">RJ640_017606</name>
</gene>
<evidence type="ECO:0000313" key="3">
    <source>
        <dbReference type="Proteomes" id="UP001187471"/>
    </source>
</evidence>
<proteinExistence type="predicted"/>
<keyword evidence="3" id="KW-1185">Reference proteome</keyword>
<dbReference type="Pfam" id="PF07727">
    <property type="entry name" value="RVT_2"/>
    <property type="match status" value="1"/>
</dbReference>
<protein>
    <recommendedName>
        <fullName evidence="1">Reverse transcriptase Ty1/copia-type domain-containing protein</fullName>
    </recommendedName>
</protein>
<dbReference type="SUPFAM" id="SSF53098">
    <property type="entry name" value="Ribonuclease H-like"/>
    <property type="match status" value="1"/>
</dbReference>
<dbReference type="Gene3D" id="3.30.420.10">
    <property type="entry name" value="Ribonuclease H-like superfamily/Ribonuclease H"/>
    <property type="match status" value="1"/>
</dbReference>
<dbReference type="CDD" id="cd09272">
    <property type="entry name" value="RNase_HI_RT_Ty1"/>
    <property type="match status" value="1"/>
</dbReference>
<accession>A0AA88QXT5</accession>
<feature type="domain" description="Reverse transcriptase Ty1/copia-type" evidence="1">
    <location>
        <begin position="68"/>
        <end position="132"/>
    </location>
</feature>
<dbReference type="EMBL" id="JAVXUO010002007">
    <property type="protein sequence ID" value="KAK2977082.1"/>
    <property type="molecule type" value="Genomic_DNA"/>
</dbReference>
<comment type="caution">
    <text evidence="2">The sequence shown here is derived from an EMBL/GenBank/DDBJ whole genome shotgun (WGS) entry which is preliminary data.</text>
</comment>
<dbReference type="PANTHER" id="PTHR11439">
    <property type="entry name" value="GAG-POL-RELATED RETROTRANSPOSON"/>
    <property type="match status" value="1"/>
</dbReference>
<dbReference type="InterPro" id="IPR012337">
    <property type="entry name" value="RNaseH-like_sf"/>
</dbReference>
<dbReference type="SUPFAM" id="SSF56672">
    <property type="entry name" value="DNA/RNA polymerases"/>
    <property type="match status" value="1"/>
</dbReference>
<evidence type="ECO:0000313" key="2">
    <source>
        <dbReference type="EMBL" id="KAK2977082.1"/>
    </source>
</evidence>
<organism evidence="2 3">
    <name type="scientific">Escallonia rubra</name>
    <dbReference type="NCBI Taxonomy" id="112253"/>
    <lineage>
        <taxon>Eukaryota</taxon>
        <taxon>Viridiplantae</taxon>
        <taxon>Streptophyta</taxon>
        <taxon>Embryophyta</taxon>
        <taxon>Tracheophyta</taxon>
        <taxon>Spermatophyta</taxon>
        <taxon>Magnoliopsida</taxon>
        <taxon>eudicotyledons</taxon>
        <taxon>Gunneridae</taxon>
        <taxon>Pentapetalae</taxon>
        <taxon>asterids</taxon>
        <taxon>campanulids</taxon>
        <taxon>Escalloniales</taxon>
        <taxon>Escalloniaceae</taxon>
        <taxon>Escallonia</taxon>
    </lineage>
</organism>
<evidence type="ECO:0000259" key="1">
    <source>
        <dbReference type="Pfam" id="PF07727"/>
    </source>
</evidence>
<name>A0AA88QXT5_9ASTE</name>
<dbReference type="Proteomes" id="UP001187471">
    <property type="component" value="Unassembled WGS sequence"/>
</dbReference>
<dbReference type="InterPro" id="IPR013103">
    <property type="entry name" value="RVT_2"/>
</dbReference>
<dbReference type="GO" id="GO:0003676">
    <property type="term" value="F:nucleic acid binding"/>
    <property type="evidence" value="ECO:0007669"/>
    <property type="project" value="InterPro"/>
</dbReference>
<dbReference type="PANTHER" id="PTHR11439:SF455">
    <property type="entry name" value="RLK (RECEPTOR-LIKE PROTEIN KINASE) 8, PUTATIVE-RELATED"/>
    <property type="match status" value="1"/>
</dbReference>
<reference evidence="2" key="1">
    <citation type="submission" date="2022-12" db="EMBL/GenBank/DDBJ databases">
        <title>Draft genome assemblies for two species of Escallonia (Escalloniales).</title>
        <authorList>
            <person name="Chanderbali A."/>
            <person name="Dervinis C."/>
            <person name="Anghel I."/>
            <person name="Soltis D."/>
            <person name="Soltis P."/>
            <person name="Zapata F."/>
        </authorList>
    </citation>
    <scope>NUCLEOTIDE SEQUENCE</scope>
    <source>
        <strain evidence="2">UCBG92.1500</strain>
        <tissue evidence="2">Leaf</tissue>
    </source>
</reference>
<dbReference type="InterPro" id="IPR036397">
    <property type="entry name" value="RNaseH_sf"/>
</dbReference>